<feature type="region of interest" description="Disordered" evidence="1">
    <location>
        <begin position="2297"/>
        <end position="2354"/>
    </location>
</feature>
<feature type="compositionally biased region" description="Polar residues" evidence="1">
    <location>
        <begin position="1701"/>
        <end position="1718"/>
    </location>
</feature>
<feature type="compositionally biased region" description="Polar residues" evidence="1">
    <location>
        <begin position="169"/>
        <end position="183"/>
    </location>
</feature>
<keyword evidence="3" id="KW-1185">Reference proteome</keyword>
<feature type="compositionally biased region" description="Low complexity" evidence="1">
    <location>
        <begin position="41"/>
        <end position="58"/>
    </location>
</feature>
<dbReference type="EMBL" id="LWDF02000068">
    <property type="protein sequence ID" value="KAE8258492.1"/>
    <property type="molecule type" value="Genomic_DNA"/>
</dbReference>
<feature type="region of interest" description="Disordered" evidence="1">
    <location>
        <begin position="491"/>
        <end position="812"/>
    </location>
</feature>
<feature type="compositionally biased region" description="Low complexity" evidence="1">
    <location>
        <begin position="1661"/>
        <end position="1672"/>
    </location>
</feature>
<feature type="compositionally biased region" description="Polar residues" evidence="1">
    <location>
        <begin position="356"/>
        <end position="365"/>
    </location>
</feature>
<feature type="compositionally biased region" description="Low complexity" evidence="1">
    <location>
        <begin position="1296"/>
        <end position="1327"/>
    </location>
</feature>
<feature type="region of interest" description="Disordered" evidence="1">
    <location>
        <begin position="355"/>
        <end position="460"/>
    </location>
</feature>
<feature type="compositionally biased region" description="Low complexity" evidence="1">
    <location>
        <begin position="978"/>
        <end position="987"/>
    </location>
</feature>
<reference evidence="2" key="2">
    <citation type="journal article" date="2019" name="IMA Fungus">
        <title>Genome sequencing and comparison of five Tilletia species to identify candidate genes for the detection of regulated species infecting wheat.</title>
        <authorList>
            <person name="Nguyen H.D.T."/>
            <person name="Sultana T."/>
            <person name="Kesanakurti P."/>
            <person name="Hambleton S."/>
        </authorList>
    </citation>
    <scope>NUCLEOTIDE SEQUENCE</scope>
    <source>
        <strain evidence="2">DAOMC 236416</strain>
    </source>
</reference>
<reference evidence="2" key="1">
    <citation type="submission" date="2016-04" db="EMBL/GenBank/DDBJ databases">
        <authorList>
            <person name="Nguyen H.D."/>
            <person name="Samba Siva P."/>
            <person name="Cullis J."/>
            <person name="Levesque C.A."/>
            <person name="Hambleton S."/>
        </authorList>
    </citation>
    <scope>NUCLEOTIDE SEQUENCE</scope>
    <source>
        <strain evidence="2">DAOMC 236416</strain>
    </source>
</reference>
<feature type="compositionally biased region" description="Polar residues" evidence="1">
    <location>
        <begin position="1476"/>
        <end position="1491"/>
    </location>
</feature>
<feature type="compositionally biased region" description="Low complexity" evidence="1">
    <location>
        <begin position="370"/>
        <end position="402"/>
    </location>
</feature>
<feature type="compositionally biased region" description="Gly residues" evidence="1">
    <location>
        <begin position="1979"/>
        <end position="1991"/>
    </location>
</feature>
<dbReference type="Proteomes" id="UP000077521">
    <property type="component" value="Unassembled WGS sequence"/>
</dbReference>
<accession>A0A177TMP0</accession>
<feature type="compositionally biased region" description="Polar residues" evidence="1">
    <location>
        <begin position="59"/>
        <end position="93"/>
    </location>
</feature>
<feature type="region of interest" description="Disordered" evidence="1">
    <location>
        <begin position="825"/>
        <end position="1493"/>
    </location>
</feature>
<feature type="region of interest" description="Disordered" evidence="1">
    <location>
        <begin position="1701"/>
        <end position="1760"/>
    </location>
</feature>
<feature type="region of interest" description="Disordered" evidence="1">
    <location>
        <begin position="1967"/>
        <end position="2161"/>
    </location>
</feature>
<feature type="compositionally biased region" description="Basic residues" evidence="1">
    <location>
        <begin position="511"/>
        <end position="520"/>
    </location>
</feature>
<sequence length="2354" mass="248315">MSPTNGRTSSSEASYTGAKIFGENLSGSDRRAHPSRRFANSSSSSSVTTVSHFSVETTAPEQQHQVKPPDSANSFRPPGSQQEKTNWSPSPLTRQLVLEDESQDYPQRFSHDTGSEQYAGIPIPQNFMRSFSPSNDSIHTSSSFTRSAAPIALFADDTDYSDSDAEAGPSSSNLQHMQSSGFSVQPPHALGLGFDDTDLDLSFDDSPVAARNVRREAILQAGSGSPRSPSLRHVGRLPRRELGGESGSERDSIIGLSSPETSPPPLSKHSQTQALQSPASHWQQQQLADVNEAFYTPRVGGHTALAAEPPSSLLLGSLAERTPSADQRRNPRSISVTAGSARAVVQPMPPLPMLKSKTSLSTGSVPFTEPFSTFRSPSSRPSLLLASTRSTSSPRSPDSAPTEVATPTIEDYDAGESGFSSMTGRQSSMFGSSSMLGVRNTSFTGASFTNSPEMRAARDPTALVPVYSDMESESDGLGGLTGLRQASAVSERWDEDFLFQEETGDDEPRNRTRARRKGRKKETQEAKSRTASAPTGGNTQKAREMRQQMSRGEGLSAQSAARSATQGKAAAGSSSRPSRLSPEQSLARRNAENDSDSDGSDGSFSGDEEEGADETMQEQGRDIFDDDDEEEENWDGEMSMLSGSSVNMSTVGGKMTASSSARTIMPATPSNLLMTGMNPRAPSNLGSQTPTGLGSRRVTPKANKKSSAALLQPVPSSGPSSFESVRRAHDARSLKSLKGGEDDGPVSGSSSHDHDGNGKAGLRSSIHSQAASVSSRSAGTAAHVRMSMISNSTDGLGSSAGGPLGSLHKKGTSISASTDFSARLAAQSEVSSWHGHGSRSRPSLDRSNSRGEVDFASVEVREDPVARQPITALVAETSAQTRERARAWVEENSREIAAESLNSPARKASGKRKQSKLFQAQQAVGSAAEDTETEDTSSALRPRTSQKLLHSSPSLMHLQGAEDAGPSRPVVGRSPTQSSLSNLLSFSSKKREGDSGSSPQTTSSPSRRIRTTSRVQKLVTADDESRPPSRAASTSSRSPETQRDRIKKLLVQQHKQKKGKASKLGSPTVEISPPSLGGSDPAIPERKRTRSQNSRSKLALSQSPSVADINKPALLAPGTQSPGRSTSPFGRSWDALRSATTTGLQKLALEGGAEKGDVPLGGSGDRDEGLPSQSSSGALDVVKSSDSKSAPAPPAVPAKERPRHGRTGSSLSISFGIPKPFSGAKGKGATSAQRQELSHGRKPSSGTANDGGISSPPERGVASKTESSHEESPASSPTARRFSRKNNMAPPPQPSLPSALAGPRGSSLRGLDSRSTSNSTAVTNNSSLGSSDFWSRQGDALTNPETYASQSSRRVPSGNSSNTTTPTLGSPESPRTQLGTAADLVQSLPQSRRTSASKASHVSGRRSRRPSTSPELPYAEIFGEPPSNNRSKAQIPEAKERQASGHSQHSRNGTSSRPSGMSALKSSPNEPVPPVTASQIVTTTDESTSSKFVPRRNSLSDLKIPTRISRAQDGIRANMSYLKDFARGIGELKQLQGRYHAALLELHRHQEVDGFVDSRSKELLFKLDNVEHLYAPWWECADVLIGLGEGRGEADRSATLETLTHSPAPAPNRNRRITLNTPPRSIHSSFVPMSKDLSSDATSAMVSDTSSSNMSVRRADTSSAVSRASSMSGRQVAAQREMDILSLMLAGAPLDYSFANSSREGGAKASNTSTQSRSTLEDVFPGSENGRDSAWSQSTSSLTFAQPSPRPPRDEQAAPRFGPYKALGTAAQSTASIAATSTDSFANLNTLDPDKSGRRKLRNASRAGLQGLRELLRSFKLSTNAEAESAGSLAADSSVSTPAEEPGPPPSAGADGSASFLDAMYGRPQQSKSSLMTREGLGRPHSAQGTQPSPSRRRSKIFSLVTAGLSSSRLDVIPSRQRVISTASSSAHSSSHFDAADNSADSGWAHSENDEMDAMRASMDSIRVSQLSSPPTQGGKAGVPGSAGGGTRQRLLTLGRQLMGSRPRGDSFTSRHGVSPTTLNIPLPSVEDEGMSGEAGESGFSNASSYVSDRSSSRAEYAMGPPDSSDQMTLGRRHGERLQMGVGMSGTETIRRPSALSGSAGDGRRSSAGLRPTDSNRTSMLNRPPAYGRSFSASPSPGPSPSHSLQQIPAVPPLPSPMILEGLNARARDAGSHATTATASSLGGESWGSLGSDSDAGMGTTTTATTVPGQRGLDRGPTPTLTTSQDTNGSSSTSRPTTVSDAAAMSRFRKLILRPDAIRSLLAYVQATKNHCDTALVEVSRLAEAMEAEMEEMMAASPSSQRVAGRDVGGRKMTAQTPEEEEEEKEVLGTIRSPSAMTPKRRMVNKTSAM</sequence>
<feature type="compositionally biased region" description="Basic and acidic residues" evidence="1">
    <location>
        <begin position="842"/>
        <end position="865"/>
    </location>
</feature>
<feature type="compositionally biased region" description="Polar residues" evidence="1">
    <location>
        <begin position="1387"/>
        <end position="1400"/>
    </location>
</feature>
<feature type="compositionally biased region" description="Polar residues" evidence="1">
    <location>
        <begin position="1118"/>
        <end position="1129"/>
    </location>
</feature>
<proteinExistence type="predicted"/>
<evidence type="ECO:0000313" key="2">
    <source>
        <dbReference type="EMBL" id="KAE8258492.1"/>
    </source>
</evidence>
<feature type="compositionally biased region" description="Low complexity" evidence="1">
    <location>
        <begin position="1927"/>
        <end position="1946"/>
    </location>
</feature>
<name>A0A177TMP0_9BASI</name>
<feature type="compositionally biased region" description="Acidic residues" evidence="1">
    <location>
        <begin position="606"/>
        <end position="616"/>
    </location>
</feature>
<feature type="region of interest" description="Disordered" evidence="1">
    <location>
        <begin position="1"/>
        <end position="120"/>
    </location>
</feature>
<feature type="compositionally biased region" description="Polar residues" evidence="1">
    <location>
        <begin position="2011"/>
        <end position="2024"/>
    </location>
</feature>
<feature type="compositionally biased region" description="Low complexity" evidence="1">
    <location>
        <begin position="764"/>
        <end position="778"/>
    </location>
</feature>
<evidence type="ECO:0000256" key="1">
    <source>
        <dbReference type="SAM" id="MobiDB-lite"/>
    </source>
</evidence>
<feature type="compositionally biased region" description="Polar residues" evidence="1">
    <location>
        <begin position="1967"/>
        <end position="1976"/>
    </location>
</feature>
<feature type="compositionally biased region" description="Polar residues" evidence="1">
    <location>
        <begin position="1091"/>
        <end position="1105"/>
    </location>
</feature>
<feature type="compositionally biased region" description="Polar residues" evidence="1">
    <location>
        <begin position="1617"/>
        <end position="1628"/>
    </location>
</feature>
<feature type="region of interest" description="Disordered" evidence="1">
    <location>
        <begin position="1927"/>
        <end position="1950"/>
    </location>
</feature>
<feature type="compositionally biased region" description="Polar residues" evidence="1">
    <location>
        <begin position="1"/>
        <end position="14"/>
    </location>
</feature>
<feature type="compositionally biased region" description="Low complexity" evidence="1">
    <location>
        <begin position="995"/>
        <end position="1006"/>
    </location>
</feature>
<feature type="compositionally biased region" description="Acidic residues" evidence="1">
    <location>
        <begin position="624"/>
        <end position="635"/>
    </location>
</feature>
<feature type="compositionally biased region" description="Polar residues" evidence="1">
    <location>
        <begin position="556"/>
        <end position="584"/>
    </location>
</feature>
<feature type="compositionally biased region" description="Low complexity" evidence="1">
    <location>
        <begin position="1180"/>
        <end position="1190"/>
    </location>
</feature>
<feature type="compositionally biased region" description="Polar residues" evidence="1">
    <location>
        <begin position="1639"/>
        <end position="1654"/>
    </location>
</feature>
<feature type="compositionally biased region" description="Basic and acidic residues" evidence="1">
    <location>
        <begin position="881"/>
        <end position="897"/>
    </location>
</feature>
<feature type="compositionally biased region" description="Low complexity" evidence="1">
    <location>
        <begin position="1356"/>
        <end position="1371"/>
    </location>
</feature>
<feature type="compositionally biased region" description="Acidic residues" evidence="1">
    <location>
        <begin position="493"/>
        <end position="505"/>
    </location>
</feature>
<protein>
    <submittedName>
        <fullName evidence="2">Uncharacterized protein</fullName>
    </submittedName>
</protein>
<evidence type="ECO:0000313" key="3">
    <source>
        <dbReference type="Proteomes" id="UP000077521"/>
    </source>
</evidence>
<feature type="compositionally biased region" description="Polar residues" evidence="1">
    <location>
        <begin position="529"/>
        <end position="540"/>
    </location>
</feature>
<feature type="compositionally biased region" description="Low complexity" evidence="1">
    <location>
        <begin position="1028"/>
        <end position="1039"/>
    </location>
</feature>
<feature type="compositionally biased region" description="Polar residues" evidence="1">
    <location>
        <begin position="641"/>
        <end position="673"/>
    </location>
</feature>
<feature type="region of interest" description="Disordered" evidence="1">
    <location>
        <begin position="219"/>
        <end position="283"/>
    </location>
</feature>
<feature type="compositionally biased region" description="Polar residues" evidence="1">
    <location>
        <begin position="936"/>
        <end position="954"/>
    </location>
</feature>
<feature type="region of interest" description="Disordered" evidence="1">
    <location>
        <begin position="2173"/>
        <end position="2245"/>
    </location>
</feature>
<gene>
    <name evidence="2" type="ORF">A4X13_0g1652</name>
</gene>
<feature type="compositionally biased region" description="Polar residues" evidence="1">
    <location>
        <begin position="418"/>
        <end position="452"/>
    </location>
</feature>
<feature type="compositionally biased region" description="Basic and acidic residues" evidence="1">
    <location>
        <begin position="724"/>
        <end position="741"/>
    </location>
</feature>
<feature type="compositionally biased region" description="Polar residues" evidence="1">
    <location>
        <begin position="2223"/>
        <end position="2244"/>
    </location>
</feature>
<organism evidence="2 3">
    <name type="scientific">Tilletia indica</name>
    <dbReference type="NCBI Taxonomy" id="43049"/>
    <lineage>
        <taxon>Eukaryota</taxon>
        <taxon>Fungi</taxon>
        <taxon>Dikarya</taxon>
        <taxon>Basidiomycota</taxon>
        <taxon>Ustilaginomycotina</taxon>
        <taxon>Exobasidiomycetes</taxon>
        <taxon>Tilletiales</taxon>
        <taxon>Tilletiaceae</taxon>
        <taxon>Tilletia</taxon>
    </lineage>
</organism>
<feature type="compositionally biased region" description="Low complexity" evidence="1">
    <location>
        <begin position="2045"/>
        <end position="2054"/>
    </location>
</feature>
<feature type="compositionally biased region" description="Basic and acidic residues" evidence="1">
    <location>
        <begin position="238"/>
        <end position="252"/>
    </location>
</feature>
<feature type="compositionally biased region" description="Polar residues" evidence="1">
    <location>
        <begin position="268"/>
        <end position="283"/>
    </location>
</feature>
<comment type="caution">
    <text evidence="2">The sequence shown here is derived from an EMBL/GenBank/DDBJ whole genome shotgun (WGS) entry which is preliminary data.</text>
</comment>
<feature type="compositionally biased region" description="Polar residues" evidence="1">
    <location>
        <begin position="1444"/>
        <end position="1469"/>
    </location>
</feature>
<feature type="region of interest" description="Disordered" evidence="1">
    <location>
        <begin position="1829"/>
        <end position="1898"/>
    </location>
</feature>
<feature type="compositionally biased region" description="Low complexity" evidence="1">
    <location>
        <begin position="2176"/>
        <end position="2210"/>
    </location>
</feature>
<feature type="compositionally biased region" description="Low complexity" evidence="1">
    <location>
        <begin position="1992"/>
        <end position="2002"/>
    </location>
</feature>
<feature type="compositionally biased region" description="Polar residues" evidence="1">
    <location>
        <begin position="1343"/>
        <end position="1354"/>
    </location>
</feature>
<feature type="compositionally biased region" description="Polar residues" evidence="1">
    <location>
        <begin position="714"/>
        <end position="723"/>
    </location>
</feature>
<feature type="region of interest" description="Disordered" evidence="1">
    <location>
        <begin position="159"/>
        <end position="189"/>
    </location>
</feature>
<feature type="region of interest" description="Disordered" evidence="1">
    <location>
        <begin position="1603"/>
        <end position="1674"/>
    </location>
</feature>
<feature type="compositionally biased region" description="Polar residues" evidence="1">
    <location>
        <begin position="1734"/>
        <end position="1746"/>
    </location>
</feature>